<dbReference type="InterPro" id="IPR021027">
    <property type="entry name" value="Transposase_put_HTH"/>
</dbReference>
<keyword evidence="2" id="KW-0378">Hydrolase</keyword>
<name>A0ABW2ATM7_9MICO</name>
<gene>
    <name evidence="2" type="ORF">ACFQBT_11185</name>
</gene>
<dbReference type="GO" id="GO:0004519">
    <property type="term" value="F:endonuclease activity"/>
    <property type="evidence" value="ECO:0007669"/>
    <property type="project" value="UniProtKB-KW"/>
</dbReference>
<protein>
    <submittedName>
        <fullName evidence="2">RNA-guided endonuclease InsQ/TnpB family protein</fullName>
    </submittedName>
</protein>
<comment type="caution">
    <text evidence="2">The sequence shown here is derived from an EMBL/GenBank/DDBJ whole genome shotgun (WGS) entry which is preliminary data.</text>
</comment>
<dbReference type="Pfam" id="PF12323">
    <property type="entry name" value="HTH_OrfB_IS605"/>
    <property type="match status" value="1"/>
</dbReference>
<dbReference type="EMBL" id="JBHSWJ010000002">
    <property type="protein sequence ID" value="MFC6714346.1"/>
    <property type="molecule type" value="Genomic_DNA"/>
</dbReference>
<accession>A0ABW2ATM7</accession>
<keyword evidence="2" id="KW-0540">Nuclease</keyword>
<dbReference type="RefSeq" id="WP_377822723.1">
    <property type="nucleotide sequence ID" value="NZ_JBHSWJ010000002.1"/>
</dbReference>
<organism evidence="2 3">
    <name type="scientific">Branchiibius cervicis</name>
    <dbReference type="NCBI Taxonomy" id="908252"/>
    <lineage>
        <taxon>Bacteria</taxon>
        <taxon>Bacillati</taxon>
        <taxon>Actinomycetota</taxon>
        <taxon>Actinomycetes</taxon>
        <taxon>Micrococcales</taxon>
        <taxon>Dermacoccaceae</taxon>
        <taxon>Branchiibius</taxon>
    </lineage>
</organism>
<proteinExistence type="predicted"/>
<keyword evidence="3" id="KW-1185">Reference proteome</keyword>
<evidence type="ECO:0000259" key="1">
    <source>
        <dbReference type="Pfam" id="PF12323"/>
    </source>
</evidence>
<evidence type="ECO:0000313" key="2">
    <source>
        <dbReference type="EMBL" id="MFC6714346.1"/>
    </source>
</evidence>
<reference evidence="3" key="1">
    <citation type="journal article" date="2019" name="Int. J. Syst. Evol. Microbiol.">
        <title>The Global Catalogue of Microorganisms (GCM) 10K type strain sequencing project: providing services to taxonomists for standard genome sequencing and annotation.</title>
        <authorList>
            <consortium name="The Broad Institute Genomics Platform"/>
            <consortium name="The Broad Institute Genome Sequencing Center for Infectious Disease"/>
            <person name="Wu L."/>
            <person name="Ma J."/>
        </authorList>
    </citation>
    <scope>NUCLEOTIDE SEQUENCE [LARGE SCALE GENOMIC DNA]</scope>
    <source>
        <strain evidence="3">NBRC 106593</strain>
    </source>
</reference>
<evidence type="ECO:0000313" key="3">
    <source>
        <dbReference type="Proteomes" id="UP001596356"/>
    </source>
</evidence>
<sequence length="294" mass="32559">MKVRYTYRLRPGAQARAYLGREWDACRFVWNQLVEASQTRFRQARATGDLAATFGYKDQAALVTQLRHNVSGPGVDAEGANWLALSAQDPQQQTCRAFAKSRTKALLDRKNKVRVTRRAGLPRFKSRHHSLATLSYAGHNFGLTTHPATGRDALRLPGGVLIPVVWLRPLPGKPSSVTVFQDAVGHWYASFVVQAPDETLPAVGDGRVVGIDWGIKQLATTVTAHVDDAGVVTQVDESGTFDLLYPGHGKTAAQKLARYQRMMARRSLSSFLCKESVSRCWCFGVYRWGLMRSG</sequence>
<keyword evidence="2" id="KW-0255">Endonuclease</keyword>
<dbReference type="Proteomes" id="UP001596356">
    <property type="component" value="Unassembled WGS sequence"/>
</dbReference>
<feature type="domain" description="Transposase putative helix-turn-helix" evidence="1">
    <location>
        <begin position="1"/>
        <end position="43"/>
    </location>
</feature>